<proteinExistence type="predicted"/>
<comment type="caution">
    <text evidence="1">The sequence shown here is derived from an EMBL/GenBank/DDBJ whole genome shotgun (WGS) entry which is preliminary data.</text>
</comment>
<organism evidence="1 2">
    <name type="scientific">Rhodovulum viride</name>
    <dbReference type="NCBI Taxonomy" id="1231134"/>
    <lineage>
        <taxon>Bacteria</taxon>
        <taxon>Pseudomonadati</taxon>
        <taxon>Pseudomonadota</taxon>
        <taxon>Alphaproteobacteria</taxon>
        <taxon>Rhodobacterales</taxon>
        <taxon>Paracoccaceae</taxon>
        <taxon>Rhodovulum</taxon>
    </lineage>
</organism>
<gene>
    <name evidence="1" type="ORF">BYZ73_06500</name>
</gene>
<dbReference type="InterPro" id="IPR025354">
    <property type="entry name" value="DUF4258"/>
</dbReference>
<dbReference type="Proteomes" id="UP000248659">
    <property type="component" value="Unassembled WGS sequence"/>
</dbReference>
<evidence type="ECO:0000313" key="2">
    <source>
        <dbReference type="Proteomes" id="UP000248659"/>
    </source>
</evidence>
<evidence type="ECO:0000313" key="1">
    <source>
        <dbReference type="EMBL" id="RAP42003.1"/>
    </source>
</evidence>
<accession>A0ABX9DL55</accession>
<dbReference type="RefSeq" id="WP_112315339.1">
    <property type="nucleotide sequence ID" value="NZ_MUAV01000006.1"/>
</dbReference>
<evidence type="ECO:0008006" key="3">
    <source>
        <dbReference type="Google" id="ProtNLM"/>
    </source>
</evidence>
<dbReference type="EMBL" id="MUAV01000006">
    <property type="protein sequence ID" value="RAP42003.1"/>
    <property type="molecule type" value="Genomic_DNA"/>
</dbReference>
<name>A0ABX9DL55_9RHOB</name>
<protein>
    <recommendedName>
        <fullName evidence="3">DUF4258 domain-containing protein</fullName>
    </recommendedName>
</protein>
<sequence>MANLEKGPEDLRPPRPEVLREKVRFLAADSANVTITCHAEERMVQRDITSTMMFKVLRSGMLSGEVQNGKRVGDWVVKVTGSVPGKRDVGVVTAVLARDRLVIITVQWEDMR</sequence>
<dbReference type="Pfam" id="PF14076">
    <property type="entry name" value="DUF4258"/>
    <property type="match status" value="1"/>
</dbReference>
<reference evidence="1 2" key="1">
    <citation type="submission" date="2017-01" db="EMBL/GenBank/DDBJ databases">
        <title>Genome sequence of Rhodovulum viride JA756.</title>
        <authorList>
            <person name="Lakshmi K.V."/>
            <person name="Tushar L.D."/>
            <person name="Sasikala C."/>
            <person name="Venkataramana C."/>
        </authorList>
    </citation>
    <scope>NUCLEOTIDE SEQUENCE [LARGE SCALE GENOMIC DNA]</scope>
    <source>
        <strain evidence="1 2">JA756</strain>
    </source>
</reference>
<keyword evidence="2" id="KW-1185">Reference proteome</keyword>